<evidence type="ECO:0000259" key="4">
    <source>
        <dbReference type="Pfam" id="PF07687"/>
    </source>
</evidence>
<dbReference type="Gene3D" id="3.30.70.360">
    <property type="match status" value="1"/>
</dbReference>
<protein>
    <submittedName>
        <fullName evidence="5">Peptidase M20</fullName>
    </submittedName>
</protein>
<keyword evidence="2" id="KW-0479">Metal-binding</keyword>
<dbReference type="NCBIfam" id="NF005034">
    <property type="entry name" value="PRK06446.1"/>
    <property type="match status" value="1"/>
</dbReference>
<proteinExistence type="predicted"/>
<dbReference type="PANTHER" id="PTHR43270:SF8">
    <property type="entry name" value="DI- AND TRIPEPTIDASE DUG2-RELATED"/>
    <property type="match status" value="1"/>
</dbReference>
<comment type="caution">
    <text evidence="5">The sequence shown here is derived from an EMBL/GenBank/DDBJ whole genome shotgun (WGS) entry which is preliminary data.</text>
</comment>
<dbReference type="PANTHER" id="PTHR43270">
    <property type="entry name" value="BETA-ALA-HIS DIPEPTIDASE"/>
    <property type="match status" value="1"/>
</dbReference>
<evidence type="ECO:0000256" key="2">
    <source>
        <dbReference type="ARBA" id="ARBA00022723"/>
    </source>
</evidence>
<organism evidence="5 6">
    <name type="scientific">Falsochrobactrum shanghaiense</name>
    <dbReference type="NCBI Taxonomy" id="2201899"/>
    <lineage>
        <taxon>Bacteria</taxon>
        <taxon>Pseudomonadati</taxon>
        <taxon>Pseudomonadota</taxon>
        <taxon>Alphaproteobacteria</taxon>
        <taxon>Hyphomicrobiales</taxon>
        <taxon>Brucellaceae</taxon>
        <taxon>Falsochrobactrum</taxon>
    </lineage>
</organism>
<dbReference type="SUPFAM" id="SSF53187">
    <property type="entry name" value="Zn-dependent exopeptidases"/>
    <property type="match status" value="1"/>
</dbReference>
<keyword evidence="1" id="KW-0645">Protease</keyword>
<dbReference type="Proteomes" id="UP000245865">
    <property type="component" value="Unassembled WGS sequence"/>
</dbReference>
<dbReference type="EMBL" id="QGDB01000009">
    <property type="protein sequence ID" value="PWL16508.1"/>
    <property type="molecule type" value="Genomic_DNA"/>
</dbReference>
<dbReference type="GO" id="GO:0008233">
    <property type="term" value="F:peptidase activity"/>
    <property type="evidence" value="ECO:0007669"/>
    <property type="project" value="UniProtKB-KW"/>
</dbReference>
<dbReference type="InterPro" id="IPR002933">
    <property type="entry name" value="Peptidase_M20"/>
</dbReference>
<sequence length="454" mass="50339">MKMNDYLDREDVRENNIRELIELLRMPTVSARGDMKPMQDAADWLVKRLQSLGAKTQLLDSPGFPIVYGEIKGDSDKTILFYNHYDVQPVEPLDAWASDPFEPEIRDGILFARGTDDNKGCLLSRIHAVEAILKERGTLPVTVKFIFEGEEESGSESLPVAVERHHELLRADACIWENARRDDTGAPTTTLGNKGMFSFEMRARTATSDSHSGKANIYPNAIWRLVSALSTMRDVNGNITIDGMMEELGELTEAEAEICHNTPANGEKQARKLGLERLIPGNDDFSVNKALFYTPSLNLQGIEGGYTGPGHKTVNPATAMARLECRLVKNQDHDKVKEMIEQHLVNRGFSDIEVASEKAGAWPAYTSPDDPFVNTIVSAARKVYGRELVVLPSSPGTGPRFIFTKYSDMPIAALGVGHADSRAHAPNENIAVEDQHLCTKHVAQILREWAQTNV</sequence>
<dbReference type="Pfam" id="PF07687">
    <property type="entry name" value="M20_dimer"/>
    <property type="match status" value="1"/>
</dbReference>
<reference evidence="5 6" key="1">
    <citation type="submission" date="2018-05" db="EMBL/GenBank/DDBJ databases">
        <title>Comparative genomic sequence analysis between strain HN4 and CCM 8460T (Falsochrobactrum ovis) will provide more evidence to prove that HN4 is a new species of Falsochrobactrum.</title>
        <authorList>
            <person name="Lyu W."/>
            <person name="Sun L."/>
            <person name="Yao L."/>
        </authorList>
    </citation>
    <scope>NUCLEOTIDE SEQUENCE [LARGE SCALE GENOMIC DNA]</scope>
    <source>
        <strain evidence="5 6">HN4</strain>
    </source>
</reference>
<keyword evidence="6" id="KW-1185">Reference proteome</keyword>
<dbReference type="AlphaFoldDB" id="A0A316J5S5"/>
<evidence type="ECO:0000313" key="5">
    <source>
        <dbReference type="EMBL" id="PWL16508.1"/>
    </source>
</evidence>
<accession>A0A316J5S5</accession>
<dbReference type="GO" id="GO:0006508">
    <property type="term" value="P:proteolysis"/>
    <property type="evidence" value="ECO:0007669"/>
    <property type="project" value="UniProtKB-KW"/>
</dbReference>
<dbReference type="InterPro" id="IPR011650">
    <property type="entry name" value="Peptidase_M20_dimer"/>
</dbReference>
<feature type="domain" description="Peptidase M20 dimerisation" evidence="4">
    <location>
        <begin position="192"/>
        <end position="346"/>
    </location>
</feature>
<keyword evidence="3" id="KW-0378">Hydrolase</keyword>
<dbReference type="Pfam" id="PF01546">
    <property type="entry name" value="Peptidase_M20"/>
    <property type="match status" value="1"/>
</dbReference>
<evidence type="ECO:0000256" key="1">
    <source>
        <dbReference type="ARBA" id="ARBA00022670"/>
    </source>
</evidence>
<evidence type="ECO:0000256" key="3">
    <source>
        <dbReference type="ARBA" id="ARBA00022801"/>
    </source>
</evidence>
<evidence type="ECO:0000313" key="6">
    <source>
        <dbReference type="Proteomes" id="UP000245865"/>
    </source>
</evidence>
<dbReference type="InterPro" id="IPR051458">
    <property type="entry name" value="Cyt/Met_Dipeptidase"/>
</dbReference>
<dbReference type="Gene3D" id="3.40.630.10">
    <property type="entry name" value="Zn peptidases"/>
    <property type="match status" value="1"/>
</dbReference>
<gene>
    <name evidence="5" type="ORF">DKP76_17115</name>
</gene>
<name>A0A316J5S5_9HYPH</name>
<dbReference type="GO" id="GO:0046872">
    <property type="term" value="F:metal ion binding"/>
    <property type="evidence" value="ECO:0007669"/>
    <property type="project" value="UniProtKB-KW"/>
</dbReference>